<protein>
    <submittedName>
        <fullName evidence="1">Uncharacterized protein</fullName>
    </submittedName>
</protein>
<keyword evidence="2" id="KW-1185">Reference proteome</keyword>
<accession>A0A4V5ZYQ3</accession>
<name>A0A4V5ZYQ3_STECR</name>
<comment type="caution">
    <text evidence="1">The sequence shown here is derived from an EMBL/GenBank/DDBJ whole genome shotgun (WGS) entry which is preliminary data.</text>
</comment>
<dbReference type="EMBL" id="AZBU02000009">
    <property type="protein sequence ID" value="TKR64515.1"/>
    <property type="molecule type" value="Genomic_DNA"/>
</dbReference>
<sequence>MNAIFLSNPFGAAPFLEGFVVVADVHEIDGNFHLKLPIDVKENVEESVRDPCRNPSRIGVPVLVPYQRRTSPFHYLKLLKPFYGILKFSLTSGREISLRPLRVKSDLKRRFSDLLRRFAKSRYQKSREAPKPSRITVRKVVGWLEEELNMALSEEFGRGNLPSGRRTLQIREALQVSQRGIQFFFLHRRTAPGPLSRRRRSSALVTSSLLMDSSASIVSEPLEGFAASVTPHFKTKAG</sequence>
<dbReference type="AlphaFoldDB" id="A0A4V5ZYQ3"/>
<dbReference type="Proteomes" id="UP000298663">
    <property type="component" value="Unassembled WGS sequence"/>
</dbReference>
<evidence type="ECO:0000313" key="1">
    <source>
        <dbReference type="EMBL" id="TKR64515.1"/>
    </source>
</evidence>
<proteinExistence type="predicted"/>
<reference evidence="1 2" key="2">
    <citation type="journal article" date="2019" name="G3 (Bethesda)">
        <title>Hybrid Assembly of the Genome of the Entomopathogenic Nematode Steinernema carpocapsae Identifies the X-Chromosome.</title>
        <authorList>
            <person name="Serra L."/>
            <person name="Macchietto M."/>
            <person name="Macias-Munoz A."/>
            <person name="McGill C.J."/>
            <person name="Rodriguez I.M."/>
            <person name="Rodriguez B."/>
            <person name="Murad R."/>
            <person name="Mortazavi A."/>
        </authorList>
    </citation>
    <scope>NUCLEOTIDE SEQUENCE [LARGE SCALE GENOMIC DNA]</scope>
    <source>
        <strain evidence="1 2">ALL</strain>
    </source>
</reference>
<reference evidence="1 2" key="1">
    <citation type="journal article" date="2015" name="Genome Biol.">
        <title>Comparative genomics of Steinernema reveals deeply conserved gene regulatory networks.</title>
        <authorList>
            <person name="Dillman A.R."/>
            <person name="Macchietto M."/>
            <person name="Porter C.F."/>
            <person name="Rogers A."/>
            <person name="Williams B."/>
            <person name="Antoshechkin I."/>
            <person name="Lee M.M."/>
            <person name="Goodwin Z."/>
            <person name="Lu X."/>
            <person name="Lewis E.E."/>
            <person name="Goodrich-Blair H."/>
            <person name="Stock S.P."/>
            <person name="Adams B.J."/>
            <person name="Sternberg P.W."/>
            <person name="Mortazavi A."/>
        </authorList>
    </citation>
    <scope>NUCLEOTIDE SEQUENCE [LARGE SCALE GENOMIC DNA]</scope>
    <source>
        <strain evidence="1 2">ALL</strain>
    </source>
</reference>
<gene>
    <name evidence="1" type="ORF">L596_025031</name>
</gene>
<organism evidence="1 2">
    <name type="scientific">Steinernema carpocapsae</name>
    <name type="common">Entomopathogenic nematode</name>
    <dbReference type="NCBI Taxonomy" id="34508"/>
    <lineage>
        <taxon>Eukaryota</taxon>
        <taxon>Metazoa</taxon>
        <taxon>Ecdysozoa</taxon>
        <taxon>Nematoda</taxon>
        <taxon>Chromadorea</taxon>
        <taxon>Rhabditida</taxon>
        <taxon>Tylenchina</taxon>
        <taxon>Panagrolaimomorpha</taxon>
        <taxon>Strongyloidoidea</taxon>
        <taxon>Steinernematidae</taxon>
        <taxon>Steinernema</taxon>
    </lineage>
</organism>
<evidence type="ECO:0000313" key="2">
    <source>
        <dbReference type="Proteomes" id="UP000298663"/>
    </source>
</evidence>